<sequence length="233" mass="25312">MKNYPNGWEREAQNALLLHQLNLHTTRRCLQLVPPAVICATFGPISFALASRYRVTRVPGMSHRAFPTDLFAGHPGYYRFVQSITAHLPVKKRQSGHLDQGVFSALVHLVLLESRAGNKCQNYPSGWGLSGVHRLTLLAVNLLVKIKSGSSVVLQQGVMSGGVDVQGETFGREGSVIDSFEVDKLSLTDDIVCLVFLVASDVTPISVGSESICIPICCPVSTMEVVLQVRACP</sequence>
<keyword evidence="2" id="KW-1185">Reference proteome</keyword>
<evidence type="ECO:0000313" key="1">
    <source>
        <dbReference type="EMBL" id="MBE8719308.1"/>
    </source>
</evidence>
<accession>A0ABR9T1W4</accession>
<reference evidence="1 2" key="1">
    <citation type="submission" date="2018-02" db="EMBL/GenBank/DDBJ databases">
        <title>Sphingobacterium KA21.</title>
        <authorList>
            <person name="Vasarhelyi B.M."/>
            <person name="Deshmukh S."/>
            <person name="Balint B."/>
            <person name="Kukolya J."/>
        </authorList>
    </citation>
    <scope>NUCLEOTIDE SEQUENCE [LARGE SCALE GENOMIC DNA]</scope>
    <source>
        <strain evidence="1 2">Ka21</strain>
    </source>
</reference>
<protein>
    <submittedName>
        <fullName evidence="1">Uncharacterized protein</fullName>
    </submittedName>
</protein>
<proteinExistence type="predicted"/>
<gene>
    <name evidence="1" type="ORF">C4F40_01010</name>
</gene>
<organism evidence="1 2">
    <name type="scientific">Sphingobacterium pedocola</name>
    <dbReference type="NCBI Taxonomy" id="2082722"/>
    <lineage>
        <taxon>Bacteria</taxon>
        <taxon>Pseudomonadati</taxon>
        <taxon>Bacteroidota</taxon>
        <taxon>Sphingobacteriia</taxon>
        <taxon>Sphingobacteriales</taxon>
        <taxon>Sphingobacteriaceae</taxon>
        <taxon>Sphingobacterium</taxon>
    </lineage>
</organism>
<name>A0ABR9T1W4_9SPHI</name>
<evidence type="ECO:0000313" key="2">
    <source>
        <dbReference type="Proteomes" id="UP000618319"/>
    </source>
</evidence>
<dbReference type="EMBL" id="PSKQ01000010">
    <property type="protein sequence ID" value="MBE8719308.1"/>
    <property type="molecule type" value="Genomic_DNA"/>
</dbReference>
<comment type="caution">
    <text evidence="1">The sequence shown here is derived from an EMBL/GenBank/DDBJ whole genome shotgun (WGS) entry which is preliminary data.</text>
</comment>
<dbReference type="Proteomes" id="UP000618319">
    <property type="component" value="Unassembled WGS sequence"/>
</dbReference>